<evidence type="ECO:0000313" key="4">
    <source>
        <dbReference type="Proteomes" id="UP000663866"/>
    </source>
</evidence>
<feature type="domain" description="CCHC-type" evidence="2">
    <location>
        <begin position="57"/>
        <end position="72"/>
    </location>
</feature>
<keyword evidence="1" id="KW-0862">Zinc</keyword>
<dbReference type="AlphaFoldDB" id="A0A821F579"/>
<evidence type="ECO:0000259" key="2">
    <source>
        <dbReference type="PROSITE" id="PS50158"/>
    </source>
</evidence>
<protein>
    <recommendedName>
        <fullName evidence="2">CCHC-type domain-containing protein</fullName>
    </recommendedName>
</protein>
<dbReference type="InterPro" id="IPR036875">
    <property type="entry name" value="Znf_CCHC_sf"/>
</dbReference>
<evidence type="ECO:0000256" key="1">
    <source>
        <dbReference type="PROSITE-ProRule" id="PRU00047"/>
    </source>
</evidence>
<dbReference type="GO" id="GO:0003676">
    <property type="term" value="F:nucleic acid binding"/>
    <property type="evidence" value="ECO:0007669"/>
    <property type="project" value="InterPro"/>
</dbReference>
<accession>A0A821F579</accession>
<dbReference type="InterPro" id="IPR001878">
    <property type="entry name" value="Znf_CCHC"/>
</dbReference>
<organism evidence="3 4">
    <name type="scientific">Rotaria magnacalcarata</name>
    <dbReference type="NCBI Taxonomy" id="392030"/>
    <lineage>
        <taxon>Eukaryota</taxon>
        <taxon>Metazoa</taxon>
        <taxon>Spiralia</taxon>
        <taxon>Gnathifera</taxon>
        <taxon>Rotifera</taxon>
        <taxon>Eurotatoria</taxon>
        <taxon>Bdelloidea</taxon>
        <taxon>Philodinida</taxon>
        <taxon>Philodinidae</taxon>
        <taxon>Rotaria</taxon>
    </lineage>
</organism>
<dbReference type="SMART" id="SM00343">
    <property type="entry name" value="ZnF_C2HC"/>
    <property type="match status" value="2"/>
</dbReference>
<keyword evidence="1" id="KW-0479">Metal-binding</keyword>
<comment type="caution">
    <text evidence="3">The sequence shown here is derived from an EMBL/GenBank/DDBJ whole genome shotgun (WGS) entry which is preliminary data.</text>
</comment>
<dbReference type="PROSITE" id="PS50158">
    <property type="entry name" value="ZF_CCHC"/>
    <property type="match status" value="1"/>
</dbReference>
<feature type="non-terminal residue" evidence="3">
    <location>
        <position position="96"/>
    </location>
</feature>
<feature type="non-terminal residue" evidence="3">
    <location>
        <position position="1"/>
    </location>
</feature>
<sequence length="96" mass="10807">LIQGANVKRDLSEDFSVMKIHERRKQNTNLLNDQSICLSCGSSDHARSKCRFRNVTCHKCNKEGHIAKVCRSNITSNESNVNTISSATRKRTTGEQ</sequence>
<proteinExistence type="predicted"/>
<gene>
    <name evidence="3" type="ORF">OVN521_LOCUS46584</name>
</gene>
<keyword evidence="4" id="KW-1185">Reference proteome</keyword>
<dbReference type="GO" id="GO:0008270">
    <property type="term" value="F:zinc ion binding"/>
    <property type="evidence" value="ECO:0007669"/>
    <property type="project" value="UniProtKB-KW"/>
</dbReference>
<dbReference type="Pfam" id="PF00098">
    <property type="entry name" value="zf-CCHC"/>
    <property type="match status" value="1"/>
</dbReference>
<reference evidence="3" key="1">
    <citation type="submission" date="2021-02" db="EMBL/GenBank/DDBJ databases">
        <authorList>
            <person name="Nowell W R."/>
        </authorList>
    </citation>
    <scope>NUCLEOTIDE SEQUENCE</scope>
</reference>
<evidence type="ECO:0000313" key="3">
    <source>
        <dbReference type="EMBL" id="CAF4643009.1"/>
    </source>
</evidence>
<dbReference type="Proteomes" id="UP000663866">
    <property type="component" value="Unassembled WGS sequence"/>
</dbReference>
<dbReference type="Gene3D" id="4.10.60.10">
    <property type="entry name" value="Zinc finger, CCHC-type"/>
    <property type="match status" value="1"/>
</dbReference>
<name>A0A821F579_9BILA</name>
<dbReference type="SUPFAM" id="SSF57756">
    <property type="entry name" value="Retrovirus zinc finger-like domains"/>
    <property type="match status" value="1"/>
</dbReference>
<keyword evidence="1" id="KW-0863">Zinc-finger</keyword>
<dbReference type="EMBL" id="CAJOBG010084326">
    <property type="protein sequence ID" value="CAF4643009.1"/>
    <property type="molecule type" value="Genomic_DNA"/>
</dbReference>